<comment type="caution">
    <text evidence="3">The sequence shown here is derived from an EMBL/GenBank/DDBJ whole genome shotgun (WGS) entry which is preliminary data.</text>
</comment>
<keyword evidence="3" id="KW-0548">Nucleotidyltransferase</keyword>
<proteinExistence type="inferred from homology"/>
<dbReference type="PROSITE" id="PS50878">
    <property type="entry name" value="RT_POL"/>
    <property type="match status" value="1"/>
</dbReference>
<protein>
    <submittedName>
        <fullName evidence="3">RNA-directed DNA polymerase (Reverse transcriptase)</fullName>
    </submittedName>
</protein>
<dbReference type="SUPFAM" id="SSF56672">
    <property type="entry name" value="DNA/RNA polymerases"/>
    <property type="match status" value="1"/>
</dbReference>
<organism evidence="3 4">
    <name type="scientific">Dokdonia sinensis</name>
    <dbReference type="NCBI Taxonomy" id="2479847"/>
    <lineage>
        <taxon>Bacteria</taxon>
        <taxon>Pseudomonadati</taxon>
        <taxon>Bacteroidota</taxon>
        <taxon>Flavobacteriia</taxon>
        <taxon>Flavobacteriales</taxon>
        <taxon>Flavobacteriaceae</taxon>
        <taxon>Dokdonia</taxon>
    </lineage>
</organism>
<dbReference type="OrthoDB" id="9780724at2"/>
<dbReference type="RefSeq" id="WP_121917409.1">
    <property type="nucleotide sequence ID" value="NZ_REFV01000008.1"/>
</dbReference>
<comment type="similarity">
    <text evidence="1">Belongs to the bacterial reverse transcriptase family.</text>
</comment>
<dbReference type="InterPro" id="IPR000477">
    <property type="entry name" value="RT_dom"/>
</dbReference>
<sequence length="503" mass="59428">MNNPSTEHKDWFKDRGYLHLTNRISKVDRLAAEKYIKSTKNVVKHRFSPFILRQTTTRRYKYSKDLGRRSHKSVDDKGNLVSNAKVRPIMYATHIDSNIYSYYSQKIIQPKYEAYLKNNALLNNCVTAYRQIDSEDEVRFKYNVDFAKEVFDEVKDRGECAVLALDIENFFPTLDHSQLKKIWSKILGTKTLPEDHYSVFKSITNYSYFYYDDLRKRRKGHLDEKKIAHLKNQGKFQFFNDYKDFEDSGIQVYKNQSVGSKKISGIPQGLPISAMLANLYMLPFDESVIENLVQIKGCYYRRYSDDLVVICNTKDVDDVEQFVLTEIKKIALSISPSKTEKFQFKFVDSRLSCYKIENGGLVPNSYLQYLGFDFYGYKTLIKAANLSRFYREMKQSMAIKAKRIETVQQKYLTDDSIIYKRKIYRLYSFRGIQSRELPASKTIFQDGKLVNKKFTRKYRGNFIKYAYRASDIMEAPEIKRQLRHHMIILKNYMRKFSFENGPE</sequence>
<dbReference type="Proteomes" id="UP000281985">
    <property type="component" value="Unassembled WGS sequence"/>
</dbReference>
<dbReference type="GO" id="GO:0003964">
    <property type="term" value="F:RNA-directed DNA polymerase activity"/>
    <property type="evidence" value="ECO:0007669"/>
    <property type="project" value="UniProtKB-KW"/>
</dbReference>
<reference evidence="3 4" key="1">
    <citation type="submission" date="2018-10" db="EMBL/GenBank/DDBJ databases">
        <title>Dokdonia luteus sp. nov., isolated from sea water.</title>
        <authorList>
            <person name="Zhou L.Y."/>
            <person name="Du Z.J."/>
        </authorList>
    </citation>
    <scope>NUCLEOTIDE SEQUENCE [LARGE SCALE GENOMIC DNA]</scope>
    <source>
        <strain evidence="3 4">SH27</strain>
    </source>
</reference>
<dbReference type="EMBL" id="REFV01000008">
    <property type="protein sequence ID" value="RMB58485.1"/>
    <property type="molecule type" value="Genomic_DNA"/>
</dbReference>
<evidence type="ECO:0000256" key="1">
    <source>
        <dbReference type="ARBA" id="ARBA00034120"/>
    </source>
</evidence>
<dbReference type="PANTHER" id="PTHR34047">
    <property type="entry name" value="NUCLEAR INTRON MATURASE 1, MITOCHONDRIAL-RELATED"/>
    <property type="match status" value="1"/>
</dbReference>
<dbReference type="Pfam" id="PF00078">
    <property type="entry name" value="RVT_1"/>
    <property type="match status" value="1"/>
</dbReference>
<evidence type="ECO:0000259" key="2">
    <source>
        <dbReference type="PROSITE" id="PS50878"/>
    </source>
</evidence>
<dbReference type="AlphaFoldDB" id="A0A3M0G154"/>
<dbReference type="InterPro" id="IPR051083">
    <property type="entry name" value="GrpII_Intron_Splice-Mob/Def"/>
</dbReference>
<name>A0A3M0G154_9FLAO</name>
<evidence type="ECO:0000313" key="4">
    <source>
        <dbReference type="Proteomes" id="UP000281985"/>
    </source>
</evidence>
<keyword evidence="3" id="KW-0808">Transferase</keyword>
<keyword evidence="4" id="KW-1185">Reference proteome</keyword>
<gene>
    <name evidence="3" type="ORF">EAX61_09255</name>
</gene>
<keyword evidence="3" id="KW-0695">RNA-directed DNA polymerase</keyword>
<accession>A0A3M0G154</accession>
<dbReference type="InterPro" id="IPR043502">
    <property type="entry name" value="DNA/RNA_pol_sf"/>
</dbReference>
<evidence type="ECO:0000313" key="3">
    <source>
        <dbReference type="EMBL" id="RMB58485.1"/>
    </source>
</evidence>
<feature type="domain" description="Reverse transcriptase" evidence="2">
    <location>
        <begin position="55"/>
        <end position="374"/>
    </location>
</feature>